<comment type="caution">
    <text evidence="3">The sequence shown here is derived from an EMBL/GenBank/DDBJ whole genome shotgun (WGS) entry which is preliminary data.</text>
</comment>
<feature type="compositionally biased region" description="Basic and acidic residues" evidence="1">
    <location>
        <begin position="155"/>
        <end position="176"/>
    </location>
</feature>
<feature type="transmembrane region" description="Helical" evidence="2">
    <location>
        <begin position="59"/>
        <end position="81"/>
    </location>
</feature>
<evidence type="ECO:0000256" key="1">
    <source>
        <dbReference type="SAM" id="MobiDB-lite"/>
    </source>
</evidence>
<evidence type="ECO:0000313" key="4">
    <source>
        <dbReference type="Proteomes" id="UP001597053"/>
    </source>
</evidence>
<feature type="transmembrane region" description="Helical" evidence="2">
    <location>
        <begin position="93"/>
        <end position="114"/>
    </location>
</feature>
<keyword evidence="2" id="KW-0472">Membrane</keyword>
<reference evidence="4" key="1">
    <citation type="journal article" date="2019" name="Int. J. Syst. Evol. Microbiol.">
        <title>The Global Catalogue of Microorganisms (GCM) 10K type strain sequencing project: providing services to taxonomists for standard genome sequencing and annotation.</title>
        <authorList>
            <consortium name="The Broad Institute Genomics Platform"/>
            <consortium name="The Broad Institute Genome Sequencing Center for Infectious Disease"/>
            <person name="Wu L."/>
            <person name="Ma J."/>
        </authorList>
    </citation>
    <scope>NUCLEOTIDE SEQUENCE [LARGE SCALE GENOMIC DNA]</scope>
    <source>
        <strain evidence="4">JCM 32148</strain>
    </source>
</reference>
<feature type="region of interest" description="Disordered" evidence="1">
    <location>
        <begin position="149"/>
        <end position="222"/>
    </location>
</feature>
<proteinExistence type="predicted"/>
<protein>
    <submittedName>
        <fullName evidence="3">DUF6069 family protein</fullName>
    </submittedName>
</protein>
<dbReference type="InterPro" id="IPR045713">
    <property type="entry name" value="DUF6069"/>
</dbReference>
<feature type="compositionally biased region" description="Low complexity" evidence="1">
    <location>
        <begin position="178"/>
        <end position="188"/>
    </location>
</feature>
<sequence>MGTRTIPSTEVLATRPVWLVSALAGLAAAIATELYGLAARTVGVPMEAGNIGASVSGPITIGMFAMGTAVAVFWGTVLAVLLARHSRRPARAYLWTTVALTAVSMAGPVLAGATVTSTKLMLTLAHILAAAIVIPVVTRRLSNSPAVSLGAGRLVHPDDRQHPGLPDRGEPGRPDGPDGPCLDPCGDDLSAHPTSTSPTRSAHRSSRAGDWARSGHGQRKKR</sequence>
<name>A0ABW2ZVV2_9ACTN</name>
<feature type="transmembrane region" description="Helical" evidence="2">
    <location>
        <begin position="120"/>
        <end position="138"/>
    </location>
</feature>
<dbReference type="Pfam" id="PF19545">
    <property type="entry name" value="DUF6069"/>
    <property type="match status" value="1"/>
</dbReference>
<gene>
    <name evidence="3" type="ORF">ACFQZ8_02345</name>
</gene>
<keyword evidence="2" id="KW-0812">Transmembrane</keyword>
<evidence type="ECO:0000313" key="3">
    <source>
        <dbReference type="EMBL" id="MFD0782771.1"/>
    </source>
</evidence>
<dbReference type="Proteomes" id="UP001597053">
    <property type="component" value="Unassembled WGS sequence"/>
</dbReference>
<keyword evidence="4" id="KW-1185">Reference proteome</keyword>
<feature type="transmembrane region" description="Helical" evidence="2">
    <location>
        <begin position="17"/>
        <end position="39"/>
    </location>
</feature>
<keyword evidence="2" id="KW-1133">Transmembrane helix</keyword>
<dbReference type="EMBL" id="JBHTHM010000041">
    <property type="protein sequence ID" value="MFD0782771.1"/>
    <property type="molecule type" value="Genomic_DNA"/>
</dbReference>
<organism evidence="3 4">
    <name type="scientific">Micromonospora azadirachtae</name>
    <dbReference type="NCBI Taxonomy" id="1970735"/>
    <lineage>
        <taxon>Bacteria</taxon>
        <taxon>Bacillati</taxon>
        <taxon>Actinomycetota</taxon>
        <taxon>Actinomycetes</taxon>
        <taxon>Micromonosporales</taxon>
        <taxon>Micromonosporaceae</taxon>
        <taxon>Micromonospora</taxon>
    </lineage>
</organism>
<accession>A0ABW2ZVV2</accession>
<evidence type="ECO:0000256" key="2">
    <source>
        <dbReference type="SAM" id="Phobius"/>
    </source>
</evidence>